<dbReference type="EMBL" id="JACOOI010000001">
    <property type="protein sequence ID" value="MBC5641540.1"/>
    <property type="molecule type" value="Genomic_DNA"/>
</dbReference>
<dbReference type="Pfam" id="PF01663">
    <property type="entry name" value="Phosphodiest"/>
    <property type="match status" value="1"/>
</dbReference>
<reference evidence="1 2" key="1">
    <citation type="submission" date="2020-08" db="EMBL/GenBank/DDBJ databases">
        <title>Genome public.</title>
        <authorList>
            <person name="Liu C."/>
            <person name="Sun Q."/>
        </authorList>
    </citation>
    <scope>NUCLEOTIDE SEQUENCE [LARGE SCALE GENOMIC DNA]</scope>
    <source>
        <strain evidence="1 2">BX2</strain>
    </source>
</reference>
<dbReference type="PANTHER" id="PTHR10151">
    <property type="entry name" value="ECTONUCLEOTIDE PYROPHOSPHATASE/PHOSPHODIESTERASE"/>
    <property type="match status" value="1"/>
</dbReference>
<accession>A0ABR7DVJ0</accession>
<organism evidence="1 2">
    <name type="scientific">Parabacteroides segnis</name>
    <dbReference type="NCBI Taxonomy" id="2763058"/>
    <lineage>
        <taxon>Bacteria</taxon>
        <taxon>Pseudomonadati</taxon>
        <taxon>Bacteroidota</taxon>
        <taxon>Bacteroidia</taxon>
        <taxon>Bacteroidales</taxon>
        <taxon>Tannerellaceae</taxon>
        <taxon>Parabacteroides</taxon>
    </lineage>
</organism>
<dbReference type="PROSITE" id="PS51318">
    <property type="entry name" value="TAT"/>
    <property type="match status" value="1"/>
</dbReference>
<sequence>MKNSRRSFFKQGLVGAVALGTASISRPVAAIPTETNARAAKRIVLISLDGICVEGYLKAKTPNLDKLMAEGSLSLDTRVVMPSVTLPNWTSHLTGSGPEQHGVVDNSWEISKFTLPAIEKDSAGYYPSVFKVLKEAIPQMKTAFYYNWINLFYPYNKQYLDEVSYLEEDAYVPNYEKAFSFLKANRTDPTLVFLYSVHTDHAGHKYKWMSPEYIRSIEEADVEIGRFIEKMKQEGLYKDTHFMFLTDHGGINYGHGGVSTDEMIVPWGITGPGIKKEFKITEPNNTVNTAAVILHLFKIKQPLSWTGEVIKSIFK</sequence>
<protein>
    <submittedName>
        <fullName evidence="1">Alkaline phosphatase family protein</fullName>
    </submittedName>
</protein>
<gene>
    <name evidence="1" type="ORF">H8S77_01375</name>
</gene>
<evidence type="ECO:0000313" key="2">
    <source>
        <dbReference type="Proteomes" id="UP000644010"/>
    </source>
</evidence>
<dbReference type="PANTHER" id="PTHR10151:SF120">
    <property type="entry name" value="BIS(5'-ADENOSYL)-TRIPHOSPHATASE"/>
    <property type="match status" value="1"/>
</dbReference>
<dbReference type="RefSeq" id="WP_186957998.1">
    <property type="nucleotide sequence ID" value="NZ_JACOOI010000001.1"/>
</dbReference>
<dbReference type="SUPFAM" id="SSF53649">
    <property type="entry name" value="Alkaline phosphatase-like"/>
    <property type="match status" value="1"/>
</dbReference>
<dbReference type="InterPro" id="IPR017850">
    <property type="entry name" value="Alkaline_phosphatase_core_sf"/>
</dbReference>
<dbReference type="Gene3D" id="3.40.720.10">
    <property type="entry name" value="Alkaline Phosphatase, subunit A"/>
    <property type="match status" value="1"/>
</dbReference>
<comment type="caution">
    <text evidence="1">The sequence shown here is derived from an EMBL/GenBank/DDBJ whole genome shotgun (WGS) entry which is preliminary data.</text>
</comment>
<name>A0ABR7DVJ0_9BACT</name>
<keyword evidence="2" id="KW-1185">Reference proteome</keyword>
<evidence type="ECO:0000313" key="1">
    <source>
        <dbReference type="EMBL" id="MBC5641540.1"/>
    </source>
</evidence>
<proteinExistence type="predicted"/>
<dbReference type="InterPro" id="IPR006311">
    <property type="entry name" value="TAT_signal"/>
</dbReference>
<dbReference type="Proteomes" id="UP000644010">
    <property type="component" value="Unassembled WGS sequence"/>
</dbReference>
<dbReference type="InterPro" id="IPR002591">
    <property type="entry name" value="Phosphodiest/P_Trfase"/>
</dbReference>